<proteinExistence type="predicted"/>
<organism evidence="1">
    <name type="scientific">Hexamita inflata</name>
    <dbReference type="NCBI Taxonomy" id="28002"/>
    <lineage>
        <taxon>Eukaryota</taxon>
        <taxon>Metamonada</taxon>
        <taxon>Diplomonadida</taxon>
        <taxon>Hexamitidae</taxon>
        <taxon>Hexamitinae</taxon>
        <taxon>Hexamita</taxon>
    </lineage>
</organism>
<keyword evidence="3" id="KW-1185">Reference proteome</keyword>
<comment type="caution">
    <text evidence="1">The sequence shown here is derived from an EMBL/GenBank/DDBJ whole genome shotgun (WGS) entry which is preliminary data.</text>
</comment>
<dbReference type="AlphaFoldDB" id="A0AA86PUR1"/>
<dbReference type="EMBL" id="CATOUU010000695">
    <property type="protein sequence ID" value="CAI9941765.1"/>
    <property type="molecule type" value="Genomic_DNA"/>
</dbReference>
<accession>A0AA86PUR1</accession>
<evidence type="ECO:0000313" key="1">
    <source>
        <dbReference type="EMBL" id="CAI9941765.1"/>
    </source>
</evidence>
<protein>
    <submittedName>
        <fullName evidence="1">Uncharacterized protein</fullName>
    </submittedName>
</protein>
<gene>
    <name evidence="1" type="ORF">HINF_LOCUS29410</name>
    <name evidence="2" type="ORF">HINF_LOCUS32267</name>
</gene>
<dbReference type="Proteomes" id="UP001642409">
    <property type="component" value="Unassembled WGS sequence"/>
</dbReference>
<sequence length="510" mass="59044">MIEQEALAKFQLKSTQHAVHVPIIITLSQDEQILAVGSQDNVIFLYGMPLHQKLIALKIGQYGFPIGMFITPCNSTLIVFTYEMIDDGQIYKLLVFDIKKIVQRIEADIMYAKQCYDGEKFILQIVDPIINFILPENFLSSDMYIYKILAQNYQYMPDLQSAQFVVHCYSSVILLNVNFMKSTLVTQPIQCLLDITPDMFHKLQDVSLIKQKYMLLQFSSNILLLQQNKRNCESPYIITSVLNDKNELTDTFDSQGSLQVFQSFLIEFRNKSDDYFGIGGATHYFENLNQARQFIRSGEIAQIWFPNSFVCQLNESQIVFFKFVSSSAAIPVEHRFQQLILRTAPGLMAENNMNYLSLKQLQKVSSVFDLTLKTMQTENIYDLYSFNSKTLSIQSEFCVSINSVSTYSQGTSYFVQKLAEPALYYNHGYLLTEKQIIQLGHMKYQNYSAFFNGFQVIGQNVLFYEREDEFDEFPDNVLYDKVEPRSIERIQNSVKALKGYTEVEYDGWEL</sequence>
<reference evidence="1" key="1">
    <citation type="submission" date="2023-06" db="EMBL/GenBank/DDBJ databases">
        <authorList>
            <person name="Kurt Z."/>
        </authorList>
    </citation>
    <scope>NUCLEOTIDE SEQUENCE</scope>
</reference>
<dbReference type="EMBL" id="CAXDID020000109">
    <property type="protein sequence ID" value="CAL6029384.1"/>
    <property type="molecule type" value="Genomic_DNA"/>
</dbReference>
<evidence type="ECO:0000313" key="2">
    <source>
        <dbReference type="EMBL" id="CAL6029384.1"/>
    </source>
</evidence>
<evidence type="ECO:0000313" key="3">
    <source>
        <dbReference type="Proteomes" id="UP001642409"/>
    </source>
</evidence>
<name>A0AA86PUR1_9EUKA</name>
<reference evidence="2 3" key="2">
    <citation type="submission" date="2024-07" db="EMBL/GenBank/DDBJ databases">
        <authorList>
            <person name="Akdeniz Z."/>
        </authorList>
    </citation>
    <scope>NUCLEOTIDE SEQUENCE [LARGE SCALE GENOMIC DNA]</scope>
</reference>